<accession>A0AA39JI72</accession>
<name>A0AA39JI72_9AGAR</name>
<sequence length="141" mass="15748">MKPVQVEGRHALIVVGWFPPMVGRLINVFLSSSSPAEGEGSAEKGYVQTVLTARQFIGLWNWSGCTPLAHDVDGWFASWLGTRHHPFLSSLTDPFLRRERSLKVTKLGRFGAHRRRGAGSRAKVWTDTEGRTTRDERCLGS</sequence>
<proteinExistence type="predicted"/>
<feature type="compositionally biased region" description="Basic and acidic residues" evidence="1">
    <location>
        <begin position="124"/>
        <end position="141"/>
    </location>
</feature>
<reference evidence="2" key="1">
    <citation type="submission" date="2023-06" db="EMBL/GenBank/DDBJ databases">
        <authorList>
            <consortium name="Lawrence Berkeley National Laboratory"/>
            <person name="Ahrendt S."/>
            <person name="Sahu N."/>
            <person name="Indic B."/>
            <person name="Wong-Bajracharya J."/>
            <person name="Merenyi Z."/>
            <person name="Ke H.-M."/>
            <person name="Monk M."/>
            <person name="Kocsube S."/>
            <person name="Drula E."/>
            <person name="Lipzen A."/>
            <person name="Balint B."/>
            <person name="Henrissat B."/>
            <person name="Andreopoulos B."/>
            <person name="Martin F.M."/>
            <person name="Harder C.B."/>
            <person name="Rigling D."/>
            <person name="Ford K.L."/>
            <person name="Foster G.D."/>
            <person name="Pangilinan J."/>
            <person name="Papanicolaou A."/>
            <person name="Barry K."/>
            <person name="LaButti K."/>
            <person name="Viragh M."/>
            <person name="Koriabine M."/>
            <person name="Yan M."/>
            <person name="Riley R."/>
            <person name="Champramary S."/>
            <person name="Plett K.L."/>
            <person name="Tsai I.J."/>
            <person name="Slot J."/>
            <person name="Sipos G."/>
            <person name="Plett J."/>
            <person name="Nagy L.G."/>
            <person name="Grigoriev I.V."/>
        </authorList>
    </citation>
    <scope>NUCLEOTIDE SEQUENCE</scope>
    <source>
        <strain evidence="2">FPL87.14</strain>
    </source>
</reference>
<keyword evidence="3" id="KW-1185">Reference proteome</keyword>
<dbReference type="AlphaFoldDB" id="A0AA39JI72"/>
<gene>
    <name evidence="2" type="ORF">EV421DRAFT_1903862</name>
</gene>
<protein>
    <submittedName>
        <fullName evidence="2">Uncharacterized protein</fullName>
    </submittedName>
</protein>
<evidence type="ECO:0000313" key="3">
    <source>
        <dbReference type="Proteomes" id="UP001175226"/>
    </source>
</evidence>
<dbReference type="EMBL" id="JAUEPT010000024">
    <property type="protein sequence ID" value="KAK0442889.1"/>
    <property type="molecule type" value="Genomic_DNA"/>
</dbReference>
<comment type="caution">
    <text evidence="2">The sequence shown here is derived from an EMBL/GenBank/DDBJ whole genome shotgun (WGS) entry which is preliminary data.</text>
</comment>
<organism evidence="2 3">
    <name type="scientific">Armillaria borealis</name>
    <dbReference type="NCBI Taxonomy" id="47425"/>
    <lineage>
        <taxon>Eukaryota</taxon>
        <taxon>Fungi</taxon>
        <taxon>Dikarya</taxon>
        <taxon>Basidiomycota</taxon>
        <taxon>Agaricomycotina</taxon>
        <taxon>Agaricomycetes</taxon>
        <taxon>Agaricomycetidae</taxon>
        <taxon>Agaricales</taxon>
        <taxon>Marasmiineae</taxon>
        <taxon>Physalacriaceae</taxon>
        <taxon>Armillaria</taxon>
    </lineage>
</organism>
<evidence type="ECO:0000313" key="2">
    <source>
        <dbReference type="EMBL" id="KAK0442889.1"/>
    </source>
</evidence>
<feature type="region of interest" description="Disordered" evidence="1">
    <location>
        <begin position="121"/>
        <end position="141"/>
    </location>
</feature>
<dbReference type="Proteomes" id="UP001175226">
    <property type="component" value="Unassembled WGS sequence"/>
</dbReference>
<evidence type="ECO:0000256" key="1">
    <source>
        <dbReference type="SAM" id="MobiDB-lite"/>
    </source>
</evidence>